<dbReference type="PANTHER" id="PTHR46038">
    <property type="entry name" value="EXPRESSED PROTEIN-RELATED"/>
    <property type="match status" value="1"/>
</dbReference>
<comment type="caution">
    <text evidence="2">The sequence shown here is derived from an EMBL/GenBank/DDBJ whole genome shotgun (WGS) entry which is preliminary data.</text>
</comment>
<dbReference type="InterPro" id="IPR044821">
    <property type="entry name" value="At1g28695/At4g15970-like"/>
</dbReference>
<dbReference type="PANTHER" id="PTHR46038:SF37">
    <property type="entry name" value="GLYCOSYLTRANSFERASE"/>
    <property type="match status" value="1"/>
</dbReference>
<reference evidence="2" key="1">
    <citation type="submission" date="2023-10" db="EMBL/GenBank/DDBJ databases">
        <title>Chromosome-level genome of the transformable northern wattle, Acacia crassicarpa.</title>
        <authorList>
            <person name="Massaro I."/>
            <person name="Sinha N.R."/>
            <person name="Poethig S."/>
            <person name="Leichty A.R."/>
        </authorList>
    </citation>
    <scope>NUCLEOTIDE SEQUENCE</scope>
    <source>
        <strain evidence="2">Acra3RX</strain>
        <tissue evidence="2">Leaf</tissue>
    </source>
</reference>
<accession>A0AAE1TEL1</accession>
<organism evidence="2 3">
    <name type="scientific">Acacia crassicarpa</name>
    <name type="common">northern wattle</name>
    <dbReference type="NCBI Taxonomy" id="499986"/>
    <lineage>
        <taxon>Eukaryota</taxon>
        <taxon>Viridiplantae</taxon>
        <taxon>Streptophyta</taxon>
        <taxon>Embryophyta</taxon>
        <taxon>Tracheophyta</taxon>
        <taxon>Spermatophyta</taxon>
        <taxon>Magnoliopsida</taxon>
        <taxon>eudicotyledons</taxon>
        <taxon>Gunneridae</taxon>
        <taxon>Pentapetalae</taxon>
        <taxon>rosids</taxon>
        <taxon>fabids</taxon>
        <taxon>Fabales</taxon>
        <taxon>Fabaceae</taxon>
        <taxon>Caesalpinioideae</taxon>
        <taxon>mimosoid clade</taxon>
        <taxon>Acacieae</taxon>
        <taxon>Acacia</taxon>
    </lineage>
</organism>
<dbReference type="Proteomes" id="UP001293593">
    <property type="component" value="Unassembled WGS sequence"/>
</dbReference>
<sequence>MRDLGLRKWQSLSLTATFFIVLLCFLLFHSSDFVRSGDRRRILLKPPTSHSEREKLEQVLSRATMPDRTVILTMLDEAWASPGSVLDIFLRSFRVGEGTERFLDHLVIIVMDAEAFNYCRSLHPYCFYPSIFSHYLRSIAQSTTSPDHNVYIWKRNYVLLQVLELGYNIIFTDADVMWLRSPLSHFHPQNELSISCDLSSYEQSGGNAQDGGLFFLKSTAISIEFFKYFNFMKVLYPNSRASKSLCSYIVQSEDVVAAYGFRIQYVNTTYFGEFCHRNKYQFREVYSMHANCCEDLRSKVHDLKLTLHDWINSRARSSDNYTSKPEAFRWRAPKMCLI</sequence>
<evidence type="ECO:0000313" key="2">
    <source>
        <dbReference type="EMBL" id="KAK4282258.1"/>
    </source>
</evidence>
<name>A0AAE1TEL1_9FABA</name>
<dbReference type="EMBL" id="JAWXYG010000002">
    <property type="protein sequence ID" value="KAK4282258.1"/>
    <property type="molecule type" value="Genomic_DNA"/>
</dbReference>
<dbReference type="AlphaFoldDB" id="A0AAE1TEL1"/>
<dbReference type="InterPro" id="IPR005069">
    <property type="entry name" value="Nucl-diP-sugar_transferase"/>
</dbReference>
<keyword evidence="3" id="KW-1185">Reference proteome</keyword>
<evidence type="ECO:0000259" key="1">
    <source>
        <dbReference type="Pfam" id="PF03407"/>
    </source>
</evidence>
<evidence type="ECO:0000313" key="3">
    <source>
        <dbReference type="Proteomes" id="UP001293593"/>
    </source>
</evidence>
<dbReference type="Pfam" id="PF03407">
    <property type="entry name" value="Nucleotid_trans"/>
    <property type="match status" value="1"/>
</dbReference>
<protein>
    <recommendedName>
        <fullName evidence="1">Nucleotide-diphospho-sugar transferase domain-containing protein</fullName>
    </recommendedName>
</protein>
<proteinExistence type="predicted"/>
<feature type="domain" description="Nucleotide-diphospho-sugar transferase" evidence="1">
    <location>
        <begin position="102"/>
        <end position="303"/>
    </location>
</feature>
<gene>
    <name evidence="2" type="ORF">QN277_013655</name>
</gene>